<dbReference type="PROSITE" id="PS50850">
    <property type="entry name" value="MFS"/>
    <property type="match status" value="1"/>
</dbReference>
<dbReference type="SUPFAM" id="SSF103473">
    <property type="entry name" value="MFS general substrate transporter"/>
    <property type="match status" value="1"/>
</dbReference>
<name>A0ABT1CT03_9HYPH</name>
<feature type="transmembrane region" description="Helical" evidence="4">
    <location>
        <begin position="371"/>
        <end position="394"/>
    </location>
</feature>
<proteinExistence type="predicted"/>
<feature type="transmembrane region" description="Helical" evidence="4">
    <location>
        <begin position="52"/>
        <end position="69"/>
    </location>
</feature>
<dbReference type="InterPro" id="IPR036259">
    <property type="entry name" value="MFS_trans_sf"/>
</dbReference>
<feature type="transmembrane region" description="Helical" evidence="4">
    <location>
        <begin position="137"/>
        <end position="156"/>
    </location>
</feature>
<dbReference type="Gene3D" id="1.20.1250.20">
    <property type="entry name" value="MFS general substrate transporter like domains"/>
    <property type="match status" value="1"/>
</dbReference>
<feature type="transmembrane region" description="Helical" evidence="4">
    <location>
        <begin position="102"/>
        <end position="125"/>
    </location>
</feature>
<dbReference type="InterPro" id="IPR050327">
    <property type="entry name" value="Proton-linked_MCT"/>
</dbReference>
<feature type="transmembrane region" description="Helical" evidence="4">
    <location>
        <begin position="306"/>
        <end position="329"/>
    </location>
</feature>
<gene>
    <name evidence="6" type="ORF">GTW23_10060</name>
</gene>
<keyword evidence="2 4" id="KW-1133">Transmembrane helix</keyword>
<feature type="transmembrane region" description="Helical" evidence="4">
    <location>
        <begin position="16"/>
        <end position="40"/>
    </location>
</feature>
<feature type="transmembrane region" description="Helical" evidence="4">
    <location>
        <begin position="217"/>
        <end position="235"/>
    </location>
</feature>
<keyword evidence="3 4" id="KW-0472">Membrane</keyword>
<sequence>MTETDILDSRYSWTRLGITLAIAVLGNVGMWSIIVIMPAVQAEFGVARADASLPYTLTMIGFALGNLVIGRAVDRFGVTLALIGSAVIMAAGFGLAAVSQSILMLSAMQFIVGFGTAVGFGPLIADISHWFYRRRGIAVAIAASGNYLSGAIWPLLLAGVLSDYGWRAAYTVLAIVPVVLIIPISLLLRPRIPEAATEHANRMSFANARSVRFSPRALQWMLGIAGIGCCIAMSMPQVHIVSYCTDLGYGPAVGAEMLSLMLMGGVVSRLVSGLIADRLGGVMTLLIGSTLQCIALFLYLPFDALVPLYVVSLIFGLSQGGIVPSYALIVRESLPAREAGARVGFVIMATIVGMALGGWMSGWIYDLTGSYQAAFLNGIAWNFLNIAIMTLLLVKSRSRRGDAVPA</sequence>
<feature type="transmembrane region" description="Helical" evidence="4">
    <location>
        <begin position="168"/>
        <end position="188"/>
    </location>
</feature>
<evidence type="ECO:0000256" key="4">
    <source>
        <dbReference type="SAM" id="Phobius"/>
    </source>
</evidence>
<accession>A0ABT1CT03</accession>
<evidence type="ECO:0000256" key="1">
    <source>
        <dbReference type="ARBA" id="ARBA00022692"/>
    </source>
</evidence>
<dbReference type="RefSeq" id="WP_252915650.1">
    <property type="nucleotide sequence ID" value="NZ_JAAAML010000002.1"/>
</dbReference>
<feature type="transmembrane region" description="Helical" evidence="4">
    <location>
        <begin position="279"/>
        <end position="300"/>
    </location>
</feature>
<organism evidence="6 7">
    <name type="scientific">Hoeflea alexandrii</name>
    <dbReference type="NCBI Taxonomy" id="288436"/>
    <lineage>
        <taxon>Bacteria</taxon>
        <taxon>Pseudomonadati</taxon>
        <taxon>Pseudomonadota</taxon>
        <taxon>Alphaproteobacteria</taxon>
        <taxon>Hyphomicrobiales</taxon>
        <taxon>Rhizobiaceae</taxon>
        <taxon>Hoeflea</taxon>
    </lineage>
</organism>
<dbReference type="Proteomes" id="UP001320715">
    <property type="component" value="Unassembled WGS sequence"/>
</dbReference>
<evidence type="ECO:0000313" key="7">
    <source>
        <dbReference type="Proteomes" id="UP001320715"/>
    </source>
</evidence>
<feature type="transmembrane region" description="Helical" evidence="4">
    <location>
        <begin position="341"/>
        <end position="365"/>
    </location>
</feature>
<comment type="caution">
    <text evidence="6">The sequence shown here is derived from an EMBL/GenBank/DDBJ whole genome shotgun (WGS) entry which is preliminary data.</text>
</comment>
<feature type="transmembrane region" description="Helical" evidence="4">
    <location>
        <begin position="76"/>
        <end position="96"/>
    </location>
</feature>
<keyword evidence="7" id="KW-1185">Reference proteome</keyword>
<dbReference type="PANTHER" id="PTHR11360">
    <property type="entry name" value="MONOCARBOXYLATE TRANSPORTER"/>
    <property type="match status" value="1"/>
</dbReference>
<dbReference type="InterPro" id="IPR020846">
    <property type="entry name" value="MFS_dom"/>
</dbReference>
<feature type="transmembrane region" description="Helical" evidence="4">
    <location>
        <begin position="247"/>
        <end position="267"/>
    </location>
</feature>
<evidence type="ECO:0000259" key="5">
    <source>
        <dbReference type="PROSITE" id="PS50850"/>
    </source>
</evidence>
<feature type="domain" description="Major facilitator superfamily (MFS) profile" evidence="5">
    <location>
        <begin position="15"/>
        <end position="397"/>
    </location>
</feature>
<protein>
    <submittedName>
        <fullName evidence="6">MFS transporter</fullName>
    </submittedName>
</protein>
<evidence type="ECO:0000313" key="6">
    <source>
        <dbReference type="EMBL" id="MCO6408516.1"/>
    </source>
</evidence>
<reference evidence="6 7" key="1">
    <citation type="submission" date="2020-01" db="EMBL/GenBank/DDBJ databases">
        <title>Genomes of bacteria type strains.</title>
        <authorList>
            <person name="Chen J."/>
            <person name="Zhu S."/>
            <person name="Yang J."/>
        </authorList>
    </citation>
    <scope>NUCLEOTIDE SEQUENCE [LARGE SCALE GENOMIC DNA]</scope>
    <source>
        <strain evidence="6 7">DSM 16655</strain>
    </source>
</reference>
<dbReference type="Pfam" id="PF07690">
    <property type="entry name" value="MFS_1"/>
    <property type="match status" value="1"/>
</dbReference>
<keyword evidence="1 4" id="KW-0812">Transmembrane</keyword>
<dbReference type="PANTHER" id="PTHR11360:SF290">
    <property type="entry name" value="MONOCARBOXYLATE MFS PERMEASE"/>
    <property type="match status" value="1"/>
</dbReference>
<dbReference type="InterPro" id="IPR011701">
    <property type="entry name" value="MFS"/>
</dbReference>
<dbReference type="CDD" id="cd17355">
    <property type="entry name" value="MFS_YcxA_like"/>
    <property type="match status" value="1"/>
</dbReference>
<dbReference type="EMBL" id="JAAAML010000002">
    <property type="protein sequence ID" value="MCO6408516.1"/>
    <property type="molecule type" value="Genomic_DNA"/>
</dbReference>
<evidence type="ECO:0000256" key="2">
    <source>
        <dbReference type="ARBA" id="ARBA00022989"/>
    </source>
</evidence>
<evidence type="ECO:0000256" key="3">
    <source>
        <dbReference type="ARBA" id="ARBA00023136"/>
    </source>
</evidence>